<organism evidence="12 13">
    <name type="scientific">Phytophthora kernoviae</name>
    <dbReference type="NCBI Taxonomy" id="325452"/>
    <lineage>
        <taxon>Eukaryota</taxon>
        <taxon>Sar</taxon>
        <taxon>Stramenopiles</taxon>
        <taxon>Oomycota</taxon>
        <taxon>Peronosporomycetes</taxon>
        <taxon>Peronosporales</taxon>
        <taxon>Peronosporaceae</taxon>
        <taxon>Phytophthora</taxon>
    </lineage>
</organism>
<dbReference type="PROSITE" id="PS50011">
    <property type="entry name" value="PROTEIN_KINASE_DOM"/>
    <property type="match status" value="1"/>
</dbReference>
<keyword evidence="4 7" id="KW-0547">Nucleotide-binding</keyword>
<keyword evidence="2" id="KW-0597">Phosphoprotein</keyword>
<dbReference type="EMBL" id="MBDO02000009">
    <property type="protein sequence ID" value="RLN68862.1"/>
    <property type="molecule type" value="Genomic_DNA"/>
</dbReference>
<evidence type="ECO:0000313" key="12">
    <source>
        <dbReference type="EMBL" id="RLN68862.1"/>
    </source>
</evidence>
<dbReference type="Gene3D" id="3.30.200.20">
    <property type="entry name" value="Phosphorylase Kinase, domain 1"/>
    <property type="match status" value="1"/>
</dbReference>
<keyword evidence="3" id="KW-0808">Transferase</keyword>
<dbReference type="GO" id="GO:0005524">
    <property type="term" value="F:ATP binding"/>
    <property type="evidence" value="ECO:0007669"/>
    <property type="project" value="UniProtKB-UniRule"/>
</dbReference>
<dbReference type="EMBL" id="MBAD02001228">
    <property type="protein sequence ID" value="RLN56933.1"/>
    <property type="molecule type" value="Genomic_DNA"/>
</dbReference>
<accession>A0A3F2S2E7</accession>
<dbReference type="PROSITE" id="PS00107">
    <property type="entry name" value="PROTEIN_KINASE_ATP"/>
    <property type="match status" value="1"/>
</dbReference>
<dbReference type="InterPro" id="IPR000961">
    <property type="entry name" value="AGC-kinase_C"/>
</dbReference>
<evidence type="ECO:0008006" key="15">
    <source>
        <dbReference type="Google" id="ProtNLM"/>
    </source>
</evidence>
<dbReference type="InterPro" id="IPR017441">
    <property type="entry name" value="Protein_kinase_ATP_BS"/>
</dbReference>
<dbReference type="GO" id="GO:0004674">
    <property type="term" value="F:protein serine/threonine kinase activity"/>
    <property type="evidence" value="ECO:0007669"/>
    <property type="project" value="UniProtKB-KW"/>
</dbReference>
<keyword evidence="1 8" id="KW-0723">Serine/threonine-protein kinase</keyword>
<dbReference type="InterPro" id="IPR011009">
    <property type="entry name" value="Kinase-like_dom_sf"/>
</dbReference>
<evidence type="ECO:0000256" key="4">
    <source>
        <dbReference type="ARBA" id="ARBA00022741"/>
    </source>
</evidence>
<dbReference type="InterPro" id="IPR008271">
    <property type="entry name" value="Ser/Thr_kinase_AS"/>
</dbReference>
<dbReference type="InterPro" id="IPR045270">
    <property type="entry name" value="STKc_AGC"/>
</dbReference>
<reference evidence="13 14" key="1">
    <citation type="submission" date="2018-07" db="EMBL/GenBank/DDBJ databases">
        <title>Genome sequencing of oomycete isolates from Chile give support for New Zealand origin for Phytophthora kernoviae and make available the first Nothophytophthora sp. genome.</title>
        <authorList>
            <person name="Studholme D.J."/>
            <person name="Sanfuentes E."/>
            <person name="Panda P."/>
            <person name="Hill R."/>
            <person name="Sambles C."/>
            <person name="Grant M."/>
            <person name="Williams N.M."/>
            <person name="Mcdougal R.L."/>
        </authorList>
    </citation>
    <scope>NUCLEOTIDE SEQUENCE [LARGE SCALE GENOMIC DNA]</scope>
    <source>
        <strain evidence="12">Chile6</strain>
        <strain evidence="11">Chile7</strain>
    </source>
</reference>
<dbReference type="SUPFAM" id="SSF56112">
    <property type="entry name" value="Protein kinase-like (PK-like)"/>
    <property type="match status" value="1"/>
</dbReference>
<feature type="binding site" evidence="7">
    <location>
        <position position="80"/>
    </location>
    <ligand>
        <name>ATP</name>
        <dbReference type="ChEBI" id="CHEBI:30616"/>
    </ligand>
</feature>
<comment type="caution">
    <text evidence="12">The sequence shown here is derived from an EMBL/GenBank/DDBJ whole genome shotgun (WGS) entry which is preliminary data.</text>
</comment>
<evidence type="ECO:0000256" key="2">
    <source>
        <dbReference type="ARBA" id="ARBA00022553"/>
    </source>
</evidence>
<evidence type="ECO:0000259" key="9">
    <source>
        <dbReference type="PROSITE" id="PS50011"/>
    </source>
</evidence>
<dbReference type="FunFam" id="3.30.200.20:FF:000042">
    <property type="entry name" value="Aurora kinase A"/>
    <property type="match status" value="1"/>
</dbReference>
<dbReference type="FunFam" id="1.10.510.10:FF:000465">
    <property type="entry name" value="Non-specific serine/threonine protein kinase"/>
    <property type="match status" value="1"/>
</dbReference>
<dbReference type="Proteomes" id="UP000284657">
    <property type="component" value="Unassembled WGS sequence"/>
</dbReference>
<dbReference type="Gene3D" id="1.10.510.10">
    <property type="entry name" value="Transferase(Phosphotransferase) domain 1"/>
    <property type="match status" value="1"/>
</dbReference>
<dbReference type="PROSITE" id="PS51285">
    <property type="entry name" value="AGC_KINASE_CTER"/>
    <property type="match status" value="1"/>
</dbReference>
<evidence type="ECO:0000313" key="13">
    <source>
        <dbReference type="Proteomes" id="UP000277300"/>
    </source>
</evidence>
<comment type="similarity">
    <text evidence="8">Belongs to the protein kinase superfamily.</text>
</comment>
<dbReference type="InterPro" id="IPR000719">
    <property type="entry name" value="Prot_kinase_dom"/>
</dbReference>
<keyword evidence="6 7" id="KW-0067">ATP-binding</keyword>
<sequence length="397" mass="44666">MVMMMQWASPQQQQRLAISPPAFVPVITDIKMVQAVSIAESYSGGYMLRQYEPLKVVGRGGFGHVMVARHLPSGSLVAIKTLSKRVIATQNQVRHSRAEKTVLTSCGDHPFIVKMHACFQTIDHLHLVLDYCPGGELFFHLSQRGHFAEPVAAFYLAEVLLALEHLHKHDIIYRDLKPENILLDQQGHVRLADFGLSKPGIDDWTLAMTFCGSKDYIAPEIFVLGDVQYSSTDAPSSQGYGKAVDFWALGCMLYEMLTGRPPFYIAQNRTQLYSMIMEGNVYYPPQMSNEARDLIANLLCTDPQERLGARKAGGGGAMAVKQHPFFGKHNIDWTRLLNRTLCTPPLRPRSGAFANFDSEFTSMSLRGIDSMVKFPEKIPMDYQLFDNYNWEPPKSIK</sequence>
<keyword evidence="5" id="KW-0418">Kinase</keyword>
<dbReference type="AlphaFoldDB" id="A0A3F2S2E7"/>
<dbReference type="PANTHER" id="PTHR24351">
    <property type="entry name" value="RIBOSOMAL PROTEIN S6 KINASE"/>
    <property type="match status" value="1"/>
</dbReference>
<dbReference type="OrthoDB" id="63267at2759"/>
<evidence type="ECO:0000313" key="11">
    <source>
        <dbReference type="EMBL" id="RLN56933.1"/>
    </source>
</evidence>
<evidence type="ECO:0000256" key="7">
    <source>
        <dbReference type="PROSITE-ProRule" id="PRU10141"/>
    </source>
</evidence>
<dbReference type="PROSITE" id="PS00108">
    <property type="entry name" value="PROTEIN_KINASE_ST"/>
    <property type="match status" value="1"/>
</dbReference>
<proteinExistence type="inferred from homology"/>
<evidence type="ECO:0000256" key="5">
    <source>
        <dbReference type="ARBA" id="ARBA00022777"/>
    </source>
</evidence>
<protein>
    <recommendedName>
        <fullName evidence="15">Protein kinase domain-containing protein</fullName>
    </recommendedName>
</protein>
<feature type="domain" description="Protein kinase" evidence="9">
    <location>
        <begin position="51"/>
        <end position="326"/>
    </location>
</feature>
<feature type="domain" description="AGC-kinase C-terminal" evidence="10">
    <location>
        <begin position="329"/>
        <end position="397"/>
    </location>
</feature>
<evidence type="ECO:0000259" key="10">
    <source>
        <dbReference type="PROSITE" id="PS51285"/>
    </source>
</evidence>
<dbReference type="Pfam" id="PF00069">
    <property type="entry name" value="Pkinase"/>
    <property type="match status" value="1"/>
</dbReference>
<dbReference type="Proteomes" id="UP000277300">
    <property type="component" value="Unassembled WGS sequence"/>
</dbReference>
<gene>
    <name evidence="11" type="ORF">BBJ29_000882</name>
    <name evidence="12" type="ORF">BBP00_00000763</name>
</gene>
<dbReference type="SMART" id="SM00220">
    <property type="entry name" value="S_TKc"/>
    <property type="match status" value="1"/>
</dbReference>
<name>A0A3F2S2E7_9STRA</name>
<evidence type="ECO:0000313" key="14">
    <source>
        <dbReference type="Proteomes" id="UP000284657"/>
    </source>
</evidence>
<evidence type="ECO:0000256" key="6">
    <source>
        <dbReference type="ARBA" id="ARBA00022840"/>
    </source>
</evidence>
<evidence type="ECO:0000256" key="1">
    <source>
        <dbReference type="ARBA" id="ARBA00022527"/>
    </source>
</evidence>
<evidence type="ECO:0000256" key="8">
    <source>
        <dbReference type="RuleBase" id="RU000304"/>
    </source>
</evidence>
<evidence type="ECO:0000256" key="3">
    <source>
        <dbReference type="ARBA" id="ARBA00022679"/>
    </source>
</evidence>
<dbReference type="CDD" id="cd05123">
    <property type="entry name" value="STKc_AGC"/>
    <property type="match status" value="1"/>
</dbReference>